<feature type="domain" description="Protein kinase" evidence="13">
    <location>
        <begin position="274"/>
        <end position="525"/>
    </location>
</feature>
<dbReference type="InterPro" id="IPR036860">
    <property type="entry name" value="SH2_dom_sf"/>
</dbReference>
<evidence type="ECO:0000256" key="5">
    <source>
        <dbReference type="ARBA" id="ARBA00022840"/>
    </source>
</evidence>
<feature type="compositionally biased region" description="Basic and acidic residues" evidence="11">
    <location>
        <begin position="1413"/>
        <end position="1426"/>
    </location>
</feature>
<feature type="region of interest" description="Disordered" evidence="11">
    <location>
        <begin position="1248"/>
        <end position="1540"/>
    </location>
</feature>
<dbReference type="Pfam" id="PF00017">
    <property type="entry name" value="SH2"/>
    <property type="match status" value="1"/>
</dbReference>
<feature type="compositionally biased region" description="Polar residues" evidence="11">
    <location>
        <begin position="633"/>
        <end position="644"/>
    </location>
</feature>
<feature type="binding site" evidence="10">
    <location>
        <position position="313"/>
    </location>
    <ligand>
        <name>ATP</name>
        <dbReference type="ChEBI" id="CHEBI:30616"/>
    </ligand>
</feature>
<dbReference type="PROSITE" id="PS00109">
    <property type="entry name" value="PROTEIN_KINASE_TYR"/>
    <property type="match status" value="1"/>
</dbReference>
<keyword evidence="6 9" id="KW-0727">SH2 domain</keyword>
<comment type="caution">
    <text evidence="14">The sequence shown here is derived from an EMBL/GenBank/DDBJ whole genome shotgun (WGS) entry which is preliminary data.</text>
</comment>
<feature type="compositionally biased region" description="Low complexity" evidence="11">
    <location>
        <begin position="571"/>
        <end position="580"/>
    </location>
</feature>
<feature type="compositionally biased region" description="Basic and acidic residues" evidence="11">
    <location>
        <begin position="1250"/>
        <end position="1262"/>
    </location>
</feature>
<dbReference type="InterPro" id="IPR001245">
    <property type="entry name" value="Ser-Thr/Tyr_kinase_cat_dom"/>
</dbReference>
<dbReference type="Gene3D" id="1.10.510.10">
    <property type="entry name" value="Transferase(Phosphotransferase) domain 1"/>
    <property type="match status" value="1"/>
</dbReference>
<feature type="compositionally biased region" description="Basic and acidic residues" evidence="11">
    <location>
        <begin position="1271"/>
        <end position="1280"/>
    </location>
</feature>
<dbReference type="InterPro" id="IPR008266">
    <property type="entry name" value="Tyr_kinase_AS"/>
</dbReference>
<dbReference type="InterPro" id="IPR017441">
    <property type="entry name" value="Protein_kinase_ATP_BS"/>
</dbReference>
<feature type="compositionally biased region" description="Low complexity" evidence="11">
    <location>
        <begin position="1561"/>
        <end position="1588"/>
    </location>
</feature>
<dbReference type="InterPro" id="IPR035837">
    <property type="entry name" value="ABL_SH2"/>
</dbReference>
<dbReference type="EMBL" id="CAXKWB010011878">
    <property type="protein sequence ID" value="CAL4102604.1"/>
    <property type="molecule type" value="Genomic_DNA"/>
</dbReference>
<dbReference type="Pfam" id="PF07714">
    <property type="entry name" value="PK_Tyr_Ser-Thr"/>
    <property type="match status" value="1"/>
</dbReference>
<dbReference type="FunFam" id="3.30.505.10:FF:000004">
    <property type="entry name" value="Tyrosine-protein kinase"/>
    <property type="match status" value="1"/>
</dbReference>
<dbReference type="InterPro" id="IPR020635">
    <property type="entry name" value="Tyr_kinase_cat_dom"/>
</dbReference>
<keyword evidence="4" id="KW-0418">Kinase</keyword>
<dbReference type="SMART" id="SM00252">
    <property type="entry name" value="SH2"/>
    <property type="match status" value="1"/>
</dbReference>
<feature type="region of interest" description="Disordered" evidence="11">
    <location>
        <begin position="677"/>
        <end position="766"/>
    </location>
</feature>
<dbReference type="GO" id="GO:0004715">
    <property type="term" value="F:non-membrane spanning protein tyrosine kinase activity"/>
    <property type="evidence" value="ECO:0007669"/>
    <property type="project" value="UniProtKB-EC"/>
</dbReference>
<dbReference type="InterPro" id="IPR000719">
    <property type="entry name" value="Prot_kinase_dom"/>
</dbReference>
<comment type="catalytic activity">
    <reaction evidence="8">
        <text>L-tyrosyl-[protein] + ATP = O-phospho-L-tyrosyl-[protein] + ADP + H(+)</text>
        <dbReference type="Rhea" id="RHEA:10596"/>
        <dbReference type="Rhea" id="RHEA-COMP:10136"/>
        <dbReference type="Rhea" id="RHEA-COMP:20101"/>
        <dbReference type="ChEBI" id="CHEBI:15378"/>
        <dbReference type="ChEBI" id="CHEBI:30616"/>
        <dbReference type="ChEBI" id="CHEBI:46858"/>
        <dbReference type="ChEBI" id="CHEBI:61978"/>
        <dbReference type="ChEBI" id="CHEBI:456216"/>
        <dbReference type="EC" id="2.7.10.2"/>
    </reaction>
</comment>
<accession>A0AAV2QZH8</accession>
<evidence type="ECO:0000256" key="8">
    <source>
        <dbReference type="ARBA" id="ARBA00051245"/>
    </source>
</evidence>
<feature type="compositionally biased region" description="Polar residues" evidence="11">
    <location>
        <begin position="961"/>
        <end position="996"/>
    </location>
</feature>
<dbReference type="FunFam" id="1.10.510.10:FF:000542">
    <property type="entry name" value="Tyrosine-protein kinase Abl"/>
    <property type="match status" value="1"/>
</dbReference>
<evidence type="ECO:0000256" key="9">
    <source>
        <dbReference type="PROSITE-ProRule" id="PRU00191"/>
    </source>
</evidence>
<feature type="region of interest" description="Disordered" evidence="11">
    <location>
        <begin position="536"/>
        <end position="653"/>
    </location>
</feature>
<keyword evidence="2" id="KW-0808">Transferase</keyword>
<dbReference type="InterPro" id="IPR011009">
    <property type="entry name" value="Kinase-like_dom_sf"/>
</dbReference>
<proteinExistence type="predicted"/>
<evidence type="ECO:0000259" key="13">
    <source>
        <dbReference type="PROSITE" id="PS50011"/>
    </source>
</evidence>
<feature type="compositionally biased region" description="Polar residues" evidence="11">
    <location>
        <begin position="1329"/>
        <end position="1348"/>
    </location>
</feature>
<reference evidence="14 15" key="1">
    <citation type="submission" date="2024-05" db="EMBL/GenBank/DDBJ databases">
        <authorList>
            <person name="Wallberg A."/>
        </authorList>
    </citation>
    <scope>NUCLEOTIDE SEQUENCE [LARGE SCALE GENOMIC DNA]</scope>
</reference>
<dbReference type="PROSITE" id="PS50001">
    <property type="entry name" value="SH2"/>
    <property type="match status" value="1"/>
</dbReference>
<name>A0AAV2QZH8_MEGNR</name>
<feature type="non-terminal residue" evidence="14">
    <location>
        <position position="1696"/>
    </location>
</feature>
<evidence type="ECO:0000256" key="3">
    <source>
        <dbReference type="ARBA" id="ARBA00022741"/>
    </source>
</evidence>
<evidence type="ECO:0000259" key="12">
    <source>
        <dbReference type="PROSITE" id="PS50001"/>
    </source>
</evidence>
<dbReference type="CDD" id="cd09935">
    <property type="entry name" value="SH2_ABL"/>
    <property type="match status" value="1"/>
</dbReference>
<evidence type="ECO:0000256" key="1">
    <source>
        <dbReference type="ARBA" id="ARBA00011903"/>
    </source>
</evidence>
<dbReference type="Gene3D" id="1.20.120.330">
    <property type="entry name" value="Nucleotidyltransferases domain 2"/>
    <property type="match status" value="1"/>
</dbReference>
<keyword evidence="15" id="KW-1185">Reference proteome</keyword>
<feature type="compositionally biased region" description="Polar residues" evidence="11">
    <location>
        <begin position="854"/>
        <end position="868"/>
    </location>
</feature>
<dbReference type="SUPFAM" id="SSF55550">
    <property type="entry name" value="SH2 domain"/>
    <property type="match status" value="1"/>
</dbReference>
<feature type="compositionally biased region" description="Low complexity" evidence="11">
    <location>
        <begin position="1017"/>
        <end position="1029"/>
    </location>
</feature>
<feature type="compositionally biased region" description="Basic and acidic residues" evidence="11">
    <location>
        <begin position="1392"/>
        <end position="1402"/>
    </location>
</feature>
<keyword evidence="3 10" id="KW-0547">Nucleotide-binding</keyword>
<sequence>MVPPPPPPPIQKSLFFISDIHHHWSTTDTNQPLPPPHPSASISTTTLRNTTATTTSTLTTTYHATTTKISSMKNMLKPLIIITSQHRQSLLFILFYLLQIHIGDIQLAQRASKRLRPPSWNFTPCSYQATCHVGWVPSNYITPVNSLEKHSWYHGPISRNTAEYLLSSGINGSFLVRESESSPGQRSISLRYDGRVYHYRINEDENAKLYVSSEYRFNTLAELVHHHSQHADGLITQLLYPAPKRNKPTVFGLTPVLLFLSKKPDEWEIERTDIVMKHKLGGGQYGDVYEAVWKRYNICVAVKTLKEDTMALKDFLEEAAIMKEMKHPNLVQLLGVCTREPPFYIVTEFMTRGNLLDYLRNCNHNEVNEVVLLYMATQVAAGMEYLEDRNFIHRDLAARNCLVGENHLVKVADFGLARLMRDDTYTAHAGAKFPIKWTAPEGLAYNKFSTKSDVWAFGILLWEIATYGVSPYPGVDLTNVYHLLESGYRMDCPQGCPTRVYELMKQCWLWNPGDRPTFSYSHHSLETMFQETSITDEVEQQLQQSGGRKVRNSGPSTPQQQQQQWAEDHLPTSPRTASSRRTSKNRGLEEGSSPNLPRDSRPSPGILSARSTVVQLRRATNKKGKQAPAPPKRTSSFRDSTCTDQEMGGGLAGDDLNEFNGIDKIFEGIQKDLADLASSNDAESESGGDVRERTPDTEDSGAQSLPPPPSNHLTSTHSTFRSGDPQHLQSFRQKSSSGLRDMKGGERVRRGRMEKSESQSGNVGGGRQLTVAALEVHNVKRAINRYGTLPKGARIGAYLESLRQSGIGTGAAPGDLCQPSMEDDPSDKPEADQHGLEDHELTAIDRSAAAAMIRSNSTQSGFQPQSPLISRLSPRFQQLGGKPGERRSKEQPSLADLEFPPPPMDLPPPPEDFTEENASSQDFPPPPGSDRWLGNSSPESRRRLAQKPVPSPRSRRKADYSNFSPQKVAPQSTGDSSSMHIEGSESPQNERATLSITRRRLRDTESDKPPVRAKPNLDTSLDGDTSDGSPAFRFGVSLRHRDQSSDSCDSFKSTENLSPRGLGFSGSKTARTKSGTSHAKSPGGSSSAETDGGNQTPSSPARDGGQTPSSPTRGDGGDGSPPSVDAASLVSRDGSIEELSSEEPKVVLGLGINHDVKESLELKLVSELKDDQQKKENVRESSLEDNSGDDQNNPAAQLVSELFESFRQKSGSIKVAEPPETNVKSEAIISSDNKEVNQIGFKANLKKVKSPFERSDSEKEQKPINFKAQLRKTEISKPIDDNLVDDNEPQSTLKDFRSQLRKTNVLKAEDTSPKSPPEEDSPGAGGQNGTLSGTVSECGQWPDSSGSTGRIERSSDSGIRSDTAMSESVISVQSDSRRLDDNDDASVQSDALKVDSDEEAKRFSSSSISSLKKLWEKQENHEKANKADPNQTSPKYAPCVYKRPELPKLNKSDRDLSETLRKTPEDENSKVGRLERRVWPPPNTGESGGDSKHGDGTKPSVPVKPLVKSFKTPPPPTGVKPPPPKPAGIYATPSIIRPPTVPVVTVRKELSEAKESAKQVSTSSSLGTTTSTTTSLSTTNSSSSISNSDSKDSKANLIEQGRQVCASVLGVRKEGNPSAANCMQLAQRVGSFNAACGDYMDNIPPQGRFQMRELLTQLDQQAQQLRSAGGRPQEQNSKLFAQVDTNPKNMTLTLQK</sequence>
<feature type="compositionally biased region" description="Pro residues" evidence="11">
    <location>
        <begin position="1512"/>
        <end position="1526"/>
    </location>
</feature>
<feature type="compositionally biased region" description="Polar residues" evidence="11">
    <location>
        <begin position="1222"/>
        <end position="1231"/>
    </location>
</feature>
<evidence type="ECO:0000256" key="2">
    <source>
        <dbReference type="ARBA" id="ARBA00022679"/>
    </source>
</evidence>
<dbReference type="GO" id="GO:0002009">
    <property type="term" value="P:morphogenesis of an epithelium"/>
    <property type="evidence" value="ECO:0007669"/>
    <property type="project" value="UniProtKB-ARBA"/>
</dbReference>
<dbReference type="Pfam" id="PF08919">
    <property type="entry name" value="F_actin_bind"/>
    <property type="match status" value="1"/>
</dbReference>
<evidence type="ECO:0000256" key="11">
    <source>
        <dbReference type="SAM" id="MobiDB-lite"/>
    </source>
</evidence>
<feature type="compositionally biased region" description="Polar residues" evidence="11">
    <location>
        <begin position="1045"/>
        <end position="1057"/>
    </location>
</feature>
<feature type="region of interest" description="Disordered" evidence="11">
    <location>
        <begin position="1665"/>
        <end position="1696"/>
    </location>
</feature>
<dbReference type="Gene3D" id="3.30.200.20">
    <property type="entry name" value="Phosphorylase Kinase, domain 1"/>
    <property type="match status" value="1"/>
</dbReference>
<feature type="compositionally biased region" description="Basic and acidic residues" evidence="11">
    <location>
        <begin position="1442"/>
        <end position="1478"/>
    </location>
</feature>
<feature type="region of interest" description="Disordered" evidence="11">
    <location>
        <begin position="1211"/>
        <end position="1231"/>
    </location>
</feature>
<evidence type="ECO:0000256" key="10">
    <source>
        <dbReference type="PROSITE-ProRule" id="PRU10141"/>
    </source>
</evidence>
<evidence type="ECO:0000256" key="4">
    <source>
        <dbReference type="ARBA" id="ARBA00022777"/>
    </source>
</evidence>
<keyword evidence="7" id="KW-0829">Tyrosine-protein kinase</keyword>
<dbReference type="CDD" id="cd05052">
    <property type="entry name" value="PTKc_Abl"/>
    <property type="match status" value="1"/>
</dbReference>
<dbReference type="InterPro" id="IPR000980">
    <property type="entry name" value="SH2"/>
</dbReference>
<organism evidence="14 15">
    <name type="scientific">Meganyctiphanes norvegica</name>
    <name type="common">Northern krill</name>
    <name type="synonym">Thysanopoda norvegica</name>
    <dbReference type="NCBI Taxonomy" id="48144"/>
    <lineage>
        <taxon>Eukaryota</taxon>
        <taxon>Metazoa</taxon>
        <taxon>Ecdysozoa</taxon>
        <taxon>Arthropoda</taxon>
        <taxon>Crustacea</taxon>
        <taxon>Multicrustacea</taxon>
        <taxon>Malacostraca</taxon>
        <taxon>Eumalacostraca</taxon>
        <taxon>Eucarida</taxon>
        <taxon>Euphausiacea</taxon>
        <taxon>Euphausiidae</taxon>
        <taxon>Meganyctiphanes</taxon>
    </lineage>
</organism>
<dbReference type="Proteomes" id="UP001497623">
    <property type="component" value="Unassembled WGS sequence"/>
</dbReference>
<dbReference type="PROSITE" id="PS50011">
    <property type="entry name" value="PROTEIN_KINASE_DOM"/>
    <property type="match status" value="1"/>
</dbReference>
<feature type="region of interest" description="Disordered" evidence="11">
    <location>
        <begin position="1167"/>
        <end position="1195"/>
    </location>
</feature>
<feature type="compositionally biased region" description="Polar residues" evidence="11">
    <location>
        <begin position="1066"/>
        <end position="1099"/>
    </location>
</feature>
<evidence type="ECO:0000256" key="6">
    <source>
        <dbReference type="ARBA" id="ARBA00022999"/>
    </source>
</evidence>
<feature type="compositionally biased region" description="Polar residues" evidence="11">
    <location>
        <begin position="711"/>
        <end position="738"/>
    </location>
</feature>
<keyword evidence="5 10" id="KW-0067">ATP-binding</keyword>
<feature type="compositionally biased region" description="Polar residues" evidence="11">
    <location>
        <begin position="1356"/>
        <end position="1374"/>
    </location>
</feature>
<dbReference type="EC" id="2.7.10.2" evidence="1"/>
<evidence type="ECO:0000313" key="15">
    <source>
        <dbReference type="Proteomes" id="UP001497623"/>
    </source>
</evidence>
<dbReference type="SMART" id="SM00808">
    <property type="entry name" value="FABD"/>
    <property type="match status" value="1"/>
</dbReference>
<dbReference type="FunFam" id="3.30.200.20:FF:000037">
    <property type="entry name" value="Tyrosine-protein kinase"/>
    <property type="match status" value="1"/>
</dbReference>
<feature type="compositionally biased region" description="Pro residues" evidence="11">
    <location>
        <begin position="899"/>
        <end position="911"/>
    </location>
</feature>
<dbReference type="Gene3D" id="3.30.505.10">
    <property type="entry name" value="SH2 domain"/>
    <property type="match status" value="1"/>
</dbReference>
<feature type="compositionally biased region" description="Basic and acidic residues" evidence="11">
    <location>
        <begin position="1167"/>
        <end position="1182"/>
    </location>
</feature>
<feature type="compositionally biased region" description="Polar residues" evidence="11">
    <location>
        <begin position="1673"/>
        <end position="1696"/>
    </location>
</feature>
<feature type="region of interest" description="Disordered" evidence="11">
    <location>
        <begin position="1553"/>
        <end position="1594"/>
    </location>
</feature>
<feature type="compositionally biased region" description="Basic and acidic residues" evidence="11">
    <location>
        <begin position="740"/>
        <end position="757"/>
    </location>
</feature>
<evidence type="ECO:0000256" key="7">
    <source>
        <dbReference type="ARBA" id="ARBA00023137"/>
    </source>
</evidence>
<dbReference type="SUPFAM" id="SSF56112">
    <property type="entry name" value="Protein kinase-like (PK-like)"/>
    <property type="match status" value="1"/>
</dbReference>
<dbReference type="PROSITE" id="PS00107">
    <property type="entry name" value="PROTEIN_KINASE_ATP"/>
    <property type="match status" value="1"/>
</dbReference>
<feature type="compositionally biased region" description="Basic and acidic residues" evidence="11">
    <location>
        <begin position="826"/>
        <end position="843"/>
    </location>
</feature>
<dbReference type="PRINTS" id="PR00401">
    <property type="entry name" value="SH2DOMAIN"/>
</dbReference>
<gene>
    <name evidence="14" type="ORF">MNOR_LOCUS17350</name>
</gene>
<dbReference type="PRINTS" id="PR00109">
    <property type="entry name" value="TYRKINASE"/>
</dbReference>
<dbReference type="GO" id="GO:0005524">
    <property type="term" value="F:ATP binding"/>
    <property type="evidence" value="ECO:0007669"/>
    <property type="project" value="UniProtKB-UniRule"/>
</dbReference>
<dbReference type="InterPro" id="IPR050198">
    <property type="entry name" value="Non-receptor_tyrosine_kinases"/>
</dbReference>
<evidence type="ECO:0000313" key="14">
    <source>
        <dbReference type="EMBL" id="CAL4102604.1"/>
    </source>
</evidence>
<feature type="region of interest" description="Disordered" evidence="11">
    <location>
        <begin position="809"/>
        <end position="1145"/>
    </location>
</feature>
<feature type="domain" description="SH2" evidence="12">
    <location>
        <begin position="152"/>
        <end position="242"/>
    </location>
</feature>
<dbReference type="InterPro" id="IPR015015">
    <property type="entry name" value="F-actin-binding"/>
</dbReference>
<protein>
    <recommendedName>
        <fullName evidence="1">non-specific protein-tyrosine kinase</fullName>
        <ecNumber evidence="1">2.7.10.2</ecNumber>
    </recommendedName>
</protein>
<dbReference type="PANTHER" id="PTHR24418">
    <property type="entry name" value="TYROSINE-PROTEIN KINASE"/>
    <property type="match status" value="1"/>
</dbReference>
<dbReference type="SMART" id="SM00219">
    <property type="entry name" value="TyrKc"/>
    <property type="match status" value="1"/>
</dbReference>